<dbReference type="SUPFAM" id="SSF55729">
    <property type="entry name" value="Acyl-CoA N-acyltransferases (Nat)"/>
    <property type="match status" value="1"/>
</dbReference>
<dbReference type="AlphaFoldDB" id="A0A0N9HR61"/>
<gene>
    <name evidence="1" type="ORF">AOZ06_24680</name>
</gene>
<proteinExistence type="predicted"/>
<dbReference type="InterPro" id="IPR016181">
    <property type="entry name" value="Acyl_CoA_acyltransferase"/>
</dbReference>
<dbReference type="Proteomes" id="UP000063699">
    <property type="component" value="Chromosome"/>
</dbReference>
<sequence>MTEWFSGPLGGLSDQDWDRLAGDRFYSSSLWLRLCALSPGSTSGGLHVDLPGGGRAAVPVARVRDEPNPHCRWHDQLTKRGLPAPPPQGILVGQRRGYQAHLLASPAVDPAVAAGALLDALRSVREPSVAMYVTTPDVRSLRAAGVRALPVALTTDAWIDVPPGGWEAWTTSLGTRNRSRRVRREARNFARAGYRLEHRTLKEAYHDVARLLARTEARYGRTVDVEPLARSFRAQGELAGDRAEVTLCSLDDGPPLGFCLYYRQGDTVFLRAVGFDYEKLSGAAEYFNLTYYIPARLPGVRRLHAGIETPDAKARRGATLEPLWLLDLSEDSVLNGHDSEVRRHNHAFLTLLRDTSPMVAEALVDELWEEFT</sequence>
<evidence type="ECO:0000313" key="2">
    <source>
        <dbReference type="Proteomes" id="UP000063699"/>
    </source>
</evidence>
<evidence type="ECO:0000313" key="1">
    <source>
        <dbReference type="EMBL" id="ALG09674.1"/>
    </source>
</evidence>
<organism evidence="1 2">
    <name type="scientific">Kibdelosporangium phytohabitans</name>
    <dbReference type="NCBI Taxonomy" id="860235"/>
    <lineage>
        <taxon>Bacteria</taxon>
        <taxon>Bacillati</taxon>
        <taxon>Actinomycetota</taxon>
        <taxon>Actinomycetes</taxon>
        <taxon>Pseudonocardiales</taxon>
        <taxon>Pseudonocardiaceae</taxon>
        <taxon>Kibdelosporangium</taxon>
    </lineage>
</organism>
<dbReference type="STRING" id="860235.AOZ06_24680"/>
<dbReference type="KEGG" id="kphy:AOZ06_24680"/>
<dbReference type="OrthoDB" id="3683596at2"/>
<dbReference type="EMBL" id="CP012752">
    <property type="protein sequence ID" value="ALG09674.1"/>
    <property type="molecule type" value="Genomic_DNA"/>
</dbReference>
<accession>A0A0N9HR61</accession>
<reference evidence="1 2" key="1">
    <citation type="submission" date="2015-07" db="EMBL/GenBank/DDBJ databases">
        <title>Genome sequencing of Kibdelosporangium phytohabitans.</title>
        <authorList>
            <person name="Qin S."/>
            <person name="Xing K."/>
        </authorList>
    </citation>
    <scope>NUCLEOTIDE SEQUENCE [LARGE SCALE GENOMIC DNA]</scope>
    <source>
        <strain evidence="1 2">KLBMP1111</strain>
    </source>
</reference>
<dbReference type="Gene3D" id="3.40.630.30">
    <property type="match status" value="1"/>
</dbReference>
<keyword evidence="2" id="KW-1185">Reference proteome</keyword>
<dbReference type="RefSeq" id="WP_054291578.1">
    <property type="nucleotide sequence ID" value="NZ_CP012752.1"/>
</dbReference>
<protein>
    <recommendedName>
        <fullName evidence="3">BioF2-like acetyltransferase domain-containing protein</fullName>
    </recommendedName>
</protein>
<name>A0A0N9HR61_9PSEU</name>
<evidence type="ECO:0008006" key="3">
    <source>
        <dbReference type="Google" id="ProtNLM"/>
    </source>
</evidence>